<keyword evidence="4" id="KW-0812">Transmembrane</keyword>
<dbReference type="EMBL" id="BRPB01000015">
    <property type="protein sequence ID" value="GLA47678.1"/>
    <property type="molecule type" value="Genomic_DNA"/>
</dbReference>
<feature type="domain" description="Carboxylesterase type B" evidence="6">
    <location>
        <begin position="29"/>
        <end position="471"/>
    </location>
</feature>
<evidence type="ECO:0000313" key="9">
    <source>
        <dbReference type="Proteomes" id="UP001144191"/>
    </source>
</evidence>
<feature type="transmembrane region" description="Helical" evidence="4">
    <location>
        <begin position="691"/>
        <end position="712"/>
    </location>
</feature>
<feature type="region of interest" description="Disordered" evidence="3">
    <location>
        <begin position="851"/>
        <end position="888"/>
    </location>
</feature>
<feature type="signal peptide" evidence="5">
    <location>
        <begin position="1"/>
        <end position="27"/>
    </location>
</feature>
<dbReference type="AlphaFoldDB" id="A0A9W6E7E0"/>
<evidence type="ECO:0000259" key="7">
    <source>
        <dbReference type="Pfam" id="PF20684"/>
    </source>
</evidence>
<gene>
    <name evidence="8" type="ORF">AnigIFM63604_002487</name>
</gene>
<dbReference type="InterPro" id="IPR029058">
    <property type="entry name" value="AB_hydrolase_fold"/>
</dbReference>
<feature type="transmembrane region" description="Helical" evidence="4">
    <location>
        <begin position="614"/>
        <end position="636"/>
    </location>
</feature>
<feature type="transmembrane region" description="Helical" evidence="4">
    <location>
        <begin position="773"/>
        <end position="795"/>
    </location>
</feature>
<evidence type="ECO:0000256" key="4">
    <source>
        <dbReference type="SAM" id="Phobius"/>
    </source>
</evidence>
<organism evidence="8 9">
    <name type="scientific">Aspergillus niger</name>
    <dbReference type="NCBI Taxonomy" id="5061"/>
    <lineage>
        <taxon>Eukaryota</taxon>
        <taxon>Fungi</taxon>
        <taxon>Dikarya</taxon>
        <taxon>Ascomycota</taxon>
        <taxon>Pezizomycotina</taxon>
        <taxon>Eurotiomycetes</taxon>
        <taxon>Eurotiomycetidae</taxon>
        <taxon>Eurotiales</taxon>
        <taxon>Aspergillaceae</taxon>
        <taxon>Aspergillus</taxon>
        <taxon>Aspergillus subgen. Circumdati</taxon>
    </lineage>
</organism>
<dbReference type="GO" id="GO:0016787">
    <property type="term" value="F:hydrolase activity"/>
    <property type="evidence" value="ECO:0007669"/>
    <property type="project" value="UniProtKB-KW"/>
</dbReference>
<dbReference type="Pfam" id="PF00135">
    <property type="entry name" value="COesterase"/>
    <property type="match status" value="1"/>
</dbReference>
<feature type="transmembrane region" description="Helical" evidence="4">
    <location>
        <begin position="801"/>
        <end position="824"/>
    </location>
</feature>
<accession>A0A9W6E7E0</accession>
<evidence type="ECO:0000256" key="2">
    <source>
        <dbReference type="ARBA" id="ARBA00022801"/>
    </source>
</evidence>
<dbReference type="Proteomes" id="UP001144191">
    <property type="component" value="Unassembled WGS sequence"/>
</dbReference>
<keyword evidence="2" id="KW-0378">Hydrolase</keyword>
<evidence type="ECO:0000256" key="1">
    <source>
        <dbReference type="ARBA" id="ARBA00005964"/>
    </source>
</evidence>
<name>A0A9W6E7E0_ASPNG</name>
<comment type="caution">
    <text evidence="8">The sequence shown here is derived from an EMBL/GenBank/DDBJ whole genome shotgun (WGS) entry which is preliminary data.</text>
</comment>
<keyword evidence="4" id="KW-0472">Membrane</keyword>
<feature type="transmembrane region" description="Helical" evidence="4">
    <location>
        <begin position="656"/>
        <end position="679"/>
    </location>
</feature>
<keyword evidence="5" id="KW-0732">Signal</keyword>
<evidence type="ECO:0000256" key="3">
    <source>
        <dbReference type="SAM" id="MobiDB-lite"/>
    </source>
</evidence>
<reference evidence="8" key="1">
    <citation type="submission" date="2022-07" db="EMBL/GenBank/DDBJ databases">
        <title>Taxonomy of Aspergillus series Nigri: significant species reduction supported by multi-species coalescent approaches.</title>
        <authorList>
            <person name="Bian C."/>
            <person name="Kusuya Y."/>
            <person name="Sklenar F."/>
            <person name="D'hooge E."/>
            <person name="Yaguchi T."/>
            <person name="Takahashi H."/>
            <person name="Hubka V."/>
        </authorList>
    </citation>
    <scope>NUCLEOTIDE SEQUENCE</scope>
    <source>
        <strain evidence="8">IFM 63604</strain>
    </source>
</reference>
<evidence type="ECO:0000313" key="8">
    <source>
        <dbReference type="EMBL" id="GLA47678.1"/>
    </source>
</evidence>
<comment type="similarity">
    <text evidence="1">Belongs to the type-B carboxylesterase/lipase family.</text>
</comment>
<feature type="transmembrane region" description="Helical" evidence="4">
    <location>
        <begin position="738"/>
        <end position="761"/>
    </location>
</feature>
<proteinExistence type="inferred from homology"/>
<evidence type="ECO:0000256" key="5">
    <source>
        <dbReference type="SAM" id="SignalP"/>
    </source>
</evidence>
<protein>
    <recommendedName>
        <fullName evidence="10">Carboxylesterase type B domain-containing protein</fullName>
    </recommendedName>
</protein>
<evidence type="ECO:0000259" key="6">
    <source>
        <dbReference type="Pfam" id="PF00135"/>
    </source>
</evidence>
<dbReference type="Gene3D" id="3.40.50.1820">
    <property type="entry name" value="alpha/beta hydrolase"/>
    <property type="match status" value="1"/>
</dbReference>
<dbReference type="PROSITE" id="PS00122">
    <property type="entry name" value="CARBOXYLESTERASE_B_1"/>
    <property type="match status" value="1"/>
</dbReference>
<feature type="compositionally biased region" description="Basic and acidic residues" evidence="3">
    <location>
        <begin position="868"/>
        <end position="883"/>
    </location>
</feature>
<dbReference type="SUPFAM" id="SSF53474">
    <property type="entry name" value="alpha/beta-Hydrolases"/>
    <property type="match status" value="1"/>
</dbReference>
<dbReference type="Pfam" id="PF20684">
    <property type="entry name" value="Fung_rhodopsin"/>
    <property type="match status" value="1"/>
</dbReference>
<dbReference type="InterPro" id="IPR050309">
    <property type="entry name" value="Type-B_Carboxylest/Lipase"/>
</dbReference>
<feature type="transmembrane region" description="Helical" evidence="4">
    <location>
        <begin position="583"/>
        <end position="602"/>
    </location>
</feature>
<dbReference type="PANTHER" id="PTHR11559">
    <property type="entry name" value="CARBOXYLESTERASE"/>
    <property type="match status" value="1"/>
</dbReference>
<feature type="domain" description="Rhodopsin" evidence="7">
    <location>
        <begin position="598"/>
        <end position="828"/>
    </location>
</feature>
<dbReference type="InterPro" id="IPR002018">
    <property type="entry name" value="CarbesteraseB"/>
</dbReference>
<dbReference type="InterPro" id="IPR019826">
    <property type="entry name" value="Carboxylesterase_B_AS"/>
</dbReference>
<evidence type="ECO:0008006" key="10">
    <source>
        <dbReference type="Google" id="ProtNLM"/>
    </source>
</evidence>
<keyword evidence="4" id="KW-1133">Transmembrane helix</keyword>
<dbReference type="InterPro" id="IPR049326">
    <property type="entry name" value="Rhodopsin_dom_fungi"/>
</dbReference>
<sequence length="914" mass="100453">MGVMRKTADQALGLTATALALVSAAQATSPSVTVSQGLIRGFEHNDTNVFLGIPFAETTAGENRWKAPKALSSFAGGEFNATTYGPSCAQAMSGTAITAQSEDCLSMNIWTPLSGSDLPVFVYVYGGAMVTGGSSNAQWQGYNFARKDVIYVNFNYRESIYASPNAPELEGQSQNFGIMDVDLAVQWVYDNIEAFGGNKSNIVLGGHSSGGVHVDHYLWNHPETFLAGAVEMSANAESGPAYAPAGVALAQVVEDMLAAGVTLGCDASNYTLDCLREADTYAFQTSYFNSTSNTWFSPIVDNITRFSNYTDRFAQGYYPKSLPLMVGNSDQEGRLFAYAYASENTKFNKWIHTFDADVAWVPSAELLAAYNSADYSSVSFESGACYGDARFLCATDYLVDVRSSEQPTWIYRWFGNYSNVLGIADIGPSHGSEVPFFHGGNECFSKLSDVTTAEQELADYMNDWFVAWIKEPSAGPGWDKAQPVNGPLARLGVPGNELAIEMSTTDIISFKDFISVSRLRLAPILAGSRLAPSAARLQLSLHVPGPERIVTRARRSPAGLQEHHHYVYRTSIAMARPDVGQVVAWYICTVAACIFLVFRLIIRWRLLKKLYLDDFFVVAAALCLIGDLGIQHYMFTQGMSEIAKTTTAEKINMQKLIIPGSTLYVTSLWLIKASMVLFYKRLADRTKYQTIYNITLGVLAAAWLVLFFDIVFKCYPPDRQWKSFENPDLTCSEKQSTINYWLTILFNIFSDVFIICLPISQVARLKMPRKQKLGVISVFLLGVIVVITSIIRAIYSHLGEQMITCTVSMIETAIAIIASCLPVLRTLVFGSHSRTGTYSGRRGYELSNSGAAGLASKQHTTVSVSRGGPDELSRHDSEDELVKENMSAEDPTAGISVTREYFVHEGAMERQSMR</sequence>
<feature type="chain" id="PRO_5040920967" description="Carboxylesterase type B domain-containing protein" evidence="5">
    <location>
        <begin position="28"/>
        <end position="914"/>
    </location>
</feature>